<sequence length="208" mass="23967">MAQQTLVQMNEIVMVLRMLKNFLFRPIHFVSAWQLMKTILTSLRLSTRSVTVVITMNTRDKEIKLLSSASPTNKSLSLRDFRIVKKSFTTHLRMCTYIKSTMNQLILSTYTYVLLSKVFNDLSLNSNITYTLQIYEARKLCKTQRLKFRLGIVSTTARSCHNLCNTFRFQIDKSALEQRSPNYGLWVGYSSRTNFNWPAGPPIAGMAS</sequence>
<dbReference type="EMBL" id="VYZN01000016">
    <property type="protein sequence ID" value="KAE9538462.1"/>
    <property type="molecule type" value="Genomic_DNA"/>
</dbReference>
<dbReference type="Proteomes" id="UP000475862">
    <property type="component" value="Unassembled WGS sequence"/>
</dbReference>
<keyword evidence="2" id="KW-1185">Reference proteome</keyword>
<proteinExistence type="predicted"/>
<comment type="caution">
    <text evidence="1">The sequence shown here is derived from an EMBL/GenBank/DDBJ whole genome shotgun (WGS) entry which is preliminary data.</text>
</comment>
<evidence type="ECO:0000313" key="1">
    <source>
        <dbReference type="EMBL" id="KAE9538462.1"/>
    </source>
</evidence>
<evidence type="ECO:0000313" key="2">
    <source>
        <dbReference type="Proteomes" id="UP000475862"/>
    </source>
</evidence>
<gene>
    <name evidence="1" type="ORF">AGLY_005561</name>
</gene>
<organism evidence="1 2">
    <name type="scientific">Aphis glycines</name>
    <name type="common">Soybean aphid</name>
    <dbReference type="NCBI Taxonomy" id="307491"/>
    <lineage>
        <taxon>Eukaryota</taxon>
        <taxon>Metazoa</taxon>
        <taxon>Ecdysozoa</taxon>
        <taxon>Arthropoda</taxon>
        <taxon>Hexapoda</taxon>
        <taxon>Insecta</taxon>
        <taxon>Pterygota</taxon>
        <taxon>Neoptera</taxon>
        <taxon>Paraneoptera</taxon>
        <taxon>Hemiptera</taxon>
        <taxon>Sternorrhyncha</taxon>
        <taxon>Aphidomorpha</taxon>
        <taxon>Aphidoidea</taxon>
        <taxon>Aphididae</taxon>
        <taxon>Aphidini</taxon>
        <taxon>Aphis</taxon>
        <taxon>Aphis</taxon>
    </lineage>
</organism>
<name>A0A6G0TT58_APHGL</name>
<protein>
    <submittedName>
        <fullName evidence="1">Uncharacterized protein</fullName>
    </submittedName>
</protein>
<accession>A0A6G0TT58</accession>
<dbReference type="AlphaFoldDB" id="A0A6G0TT58"/>
<reference evidence="1 2" key="1">
    <citation type="submission" date="2019-08" db="EMBL/GenBank/DDBJ databases">
        <title>The genome of the soybean aphid Biotype 1, its phylome, world population structure and adaptation to the North American continent.</title>
        <authorList>
            <person name="Giordano R."/>
            <person name="Donthu R.K."/>
            <person name="Hernandez A.G."/>
            <person name="Wright C.L."/>
            <person name="Zimin A.V."/>
        </authorList>
    </citation>
    <scope>NUCLEOTIDE SEQUENCE [LARGE SCALE GENOMIC DNA]</scope>
    <source>
        <tissue evidence="1">Whole aphids</tissue>
    </source>
</reference>